<name>A0A833J0F9_9HYPH</name>
<evidence type="ECO:0000313" key="4">
    <source>
        <dbReference type="Proteomes" id="UP000469949"/>
    </source>
</evidence>
<sequence>MPGGGGTNTTTQQQSQKQDPWGPAVPALTEILGGATKAYQSGVGSQVYGGQRVAGLGSDTLAGLDMLKDAAATGGATAGAANDLVGGLARSGGTTAATQQAVAGFGGINPTVSTTGVGGAVAKLSDPSNIASSTGAKMAGGAYATDTAPVAGLAGDFATGTSQTQRSLQDVADGKFLGGANPFLDDIIARSQNEAATKVAQSFSASGRYGSGRFAGATADAVAGIGTQARYQDYEAERARQASAASAIDTAANARAGLAGNLLSTVAGVGAQNANISATGANLSQGAARDALAGEQALASLRGSNVDRSLTQANALVSAAQADRAAGLAAVSQAPTILDVLERSGKTTAAVGALQDADAQTRLDAERALFDEQQASPWKQLGLYSGLALPSAGLGGTSEGTTKTTTPQLGLLNTILGGAVGLSGAAANLGKAVPFFSMLSDERAKEDIQPVGTLHDGQTVYSYRYKGDPTTQIGLLAHEVAANVPAAVKLRPDGLLSVDYALATAPAARFIRILKR</sequence>
<dbReference type="Pfam" id="PF13884">
    <property type="entry name" value="Peptidase_S74"/>
    <property type="match status" value="1"/>
</dbReference>
<dbReference type="InterPro" id="IPR030392">
    <property type="entry name" value="S74_ICA"/>
</dbReference>
<organism evidence="3 4">
    <name type="scientific">Methylorubrum populi</name>
    <dbReference type="NCBI Taxonomy" id="223967"/>
    <lineage>
        <taxon>Bacteria</taxon>
        <taxon>Pseudomonadati</taxon>
        <taxon>Pseudomonadota</taxon>
        <taxon>Alphaproteobacteria</taxon>
        <taxon>Hyphomicrobiales</taxon>
        <taxon>Methylobacteriaceae</taxon>
        <taxon>Methylorubrum</taxon>
    </lineage>
</organism>
<gene>
    <name evidence="3" type="ORF">F8B43_4922</name>
</gene>
<proteinExistence type="predicted"/>
<feature type="domain" description="Peptidase S74" evidence="2">
    <location>
        <begin position="440"/>
        <end position="489"/>
    </location>
</feature>
<feature type="region of interest" description="Disordered" evidence="1">
    <location>
        <begin position="1"/>
        <end position="24"/>
    </location>
</feature>
<evidence type="ECO:0000313" key="3">
    <source>
        <dbReference type="EMBL" id="KAB7782167.1"/>
    </source>
</evidence>
<dbReference type="AlphaFoldDB" id="A0A833J0F9"/>
<reference evidence="3 4" key="1">
    <citation type="submission" date="2019-10" db="EMBL/GenBank/DDBJ databases">
        <title>Draft Genome Sequence of the Caffeine Degrading Methylotroph Methylorubrum populi PINKEL.</title>
        <authorList>
            <person name="Dawson S.C."/>
            <person name="Zhang X."/>
            <person name="Wright M.E."/>
            <person name="Sharma G."/>
            <person name="Langner J.T."/>
            <person name="Ditty J.L."/>
            <person name="Subuyuj G.A."/>
        </authorList>
    </citation>
    <scope>NUCLEOTIDE SEQUENCE [LARGE SCALE GENOMIC DNA]</scope>
    <source>
        <strain evidence="3 4">Pinkel</strain>
    </source>
</reference>
<accession>A0A833J0F9</accession>
<dbReference type="RefSeq" id="WP_152278677.1">
    <property type="nucleotide sequence ID" value="NZ_WEKV01000020.1"/>
</dbReference>
<evidence type="ECO:0000259" key="2">
    <source>
        <dbReference type="Pfam" id="PF13884"/>
    </source>
</evidence>
<evidence type="ECO:0000256" key="1">
    <source>
        <dbReference type="SAM" id="MobiDB-lite"/>
    </source>
</evidence>
<dbReference type="EMBL" id="WEKV01000020">
    <property type="protein sequence ID" value="KAB7782167.1"/>
    <property type="molecule type" value="Genomic_DNA"/>
</dbReference>
<protein>
    <recommendedName>
        <fullName evidence="2">Peptidase S74 domain-containing protein</fullName>
    </recommendedName>
</protein>
<dbReference type="Proteomes" id="UP000469949">
    <property type="component" value="Unassembled WGS sequence"/>
</dbReference>
<comment type="caution">
    <text evidence="3">The sequence shown here is derived from an EMBL/GenBank/DDBJ whole genome shotgun (WGS) entry which is preliminary data.</text>
</comment>